<dbReference type="AlphaFoldDB" id="A0A844ZH81"/>
<dbReference type="RefSeq" id="WP_160683037.1">
    <property type="nucleotide sequence ID" value="NZ_WTYW01000002.1"/>
</dbReference>
<accession>A0A844ZH81</accession>
<feature type="domain" description="Response receiver" evidence="1">
    <location>
        <begin position="18"/>
        <end position="153"/>
    </location>
</feature>
<dbReference type="InterPro" id="IPR043834">
    <property type="entry name" value="REC"/>
</dbReference>
<dbReference type="Proteomes" id="UP000433104">
    <property type="component" value="Unassembled WGS sequence"/>
</dbReference>
<evidence type="ECO:0000313" key="2">
    <source>
        <dbReference type="EMBL" id="MXO86340.1"/>
    </source>
</evidence>
<gene>
    <name evidence="2" type="ORF">GRI38_09920</name>
</gene>
<dbReference type="OrthoDB" id="7605462at2"/>
<dbReference type="Pfam" id="PF19192">
    <property type="entry name" value="Response_reg_2"/>
    <property type="match status" value="1"/>
</dbReference>
<sequence length="603" mass="67584">MAEATYKDLVAEAFLSPIRSVLIVDDDYPTLHEILLSDSERKRQYGDKDWNRSSHSRARVRRVIEQFRGPGAPYMLDIHDGRSPSEETDEKKVGTLQQTDLLILDYILDKAKEDDGTASLRIAREALDNKHFNLILVHTKEDLDDVFTEFALGLLQPCFEQDGNDDPYESLVDFLDEHETPLVTAVAAEQYLFARGILARKTMVQLKSALMRGEGPLGAVKNALETGGLDRREWLRALQYALEAFEGSNAERFSTENHGVLDWRNETVKYIRASRGFVCFSKKQDELDLLKTVHEALAAWRPLPSRLLLTKLRAEMNERGIEVQDDAIGNPEVGAVWYLRLLEKDEPGLQALIDRTVRHHSEQLLDQLLPQVNDFAARLRKIDAEKDAYDVVKRRFGLDLSNEAVLLTAKAGHNAFIGSKPSKSAHVDLGHILLISGTYWFCATPACDMVPGQDRGSPPDKLPELKRFTALKLIEHGENKALRDANRGGQVFVNLRNGEGTERKAFRVAESLGSSPTSMTMYVENNGYLSEGLPPSCRVVHVGAETKPDGTMAPALVEQTALVCGMLRYEYALEIQSRYVASQARIGLEFEAHEPQAAEEKSD</sequence>
<evidence type="ECO:0000259" key="1">
    <source>
        <dbReference type="Pfam" id="PF19192"/>
    </source>
</evidence>
<organism evidence="2 3">
    <name type="scientific">Parapontixanthobacter aurantiacus</name>
    <dbReference type="NCBI Taxonomy" id="1463599"/>
    <lineage>
        <taxon>Bacteria</taxon>
        <taxon>Pseudomonadati</taxon>
        <taxon>Pseudomonadota</taxon>
        <taxon>Alphaproteobacteria</taxon>
        <taxon>Sphingomonadales</taxon>
        <taxon>Erythrobacteraceae</taxon>
        <taxon>Parapontixanthobacter</taxon>
    </lineage>
</organism>
<keyword evidence="3" id="KW-1185">Reference proteome</keyword>
<evidence type="ECO:0000313" key="3">
    <source>
        <dbReference type="Proteomes" id="UP000433104"/>
    </source>
</evidence>
<name>A0A844ZH81_9SPHN</name>
<protein>
    <recommendedName>
        <fullName evidence="1">Response receiver domain-containing protein</fullName>
    </recommendedName>
</protein>
<reference evidence="2 3" key="1">
    <citation type="submission" date="2019-12" db="EMBL/GenBank/DDBJ databases">
        <title>Genomic-based taxomic classification of the family Erythrobacteraceae.</title>
        <authorList>
            <person name="Xu L."/>
        </authorList>
    </citation>
    <scope>NUCLEOTIDE SEQUENCE [LARGE SCALE GENOMIC DNA]</scope>
    <source>
        <strain evidence="2 3">MCCC 1A09962</strain>
    </source>
</reference>
<dbReference type="EMBL" id="WTYW01000002">
    <property type="protein sequence ID" value="MXO86340.1"/>
    <property type="molecule type" value="Genomic_DNA"/>
</dbReference>
<comment type="caution">
    <text evidence="2">The sequence shown here is derived from an EMBL/GenBank/DDBJ whole genome shotgun (WGS) entry which is preliminary data.</text>
</comment>
<proteinExistence type="predicted"/>